<dbReference type="VEuPathDB" id="FungiDB:H257_16372"/>
<feature type="compositionally biased region" description="Polar residues" evidence="1">
    <location>
        <begin position="17"/>
        <end position="60"/>
    </location>
</feature>
<feature type="region of interest" description="Disordered" evidence="1">
    <location>
        <begin position="114"/>
        <end position="138"/>
    </location>
</feature>
<dbReference type="AlphaFoldDB" id="W4FKW8"/>
<evidence type="ECO:0000256" key="1">
    <source>
        <dbReference type="SAM" id="MobiDB-lite"/>
    </source>
</evidence>
<feature type="compositionally biased region" description="Basic and acidic residues" evidence="1">
    <location>
        <begin position="129"/>
        <end position="138"/>
    </location>
</feature>
<dbReference type="RefSeq" id="XP_009843085.1">
    <property type="nucleotide sequence ID" value="XM_009844783.1"/>
</dbReference>
<feature type="compositionally biased region" description="Low complexity" evidence="1">
    <location>
        <begin position="1"/>
        <end position="16"/>
    </location>
</feature>
<proteinExistence type="predicted"/>
<accession>W4FKW8</accession>
<protein>
    <submittedName>
        <fullName evidence="2">Uncharacterized protein</fullName>
    </submittedName>
</protein>
<sequence>MLSRSLSTLSPNNSSPCDSPTQPHSPTASKQCSNNSPIKPSFPPHQSTSNNAAARSNFEMTSFKDAPPPLPSANRTLRSRHFSFNEYPHVSPPKLPSSSSSFYAVPPSRYYYSSEGSAVAKKQSPPGPDKLERTVYQT</sequence>
<dbReference type="GeneID" id="20818368"/>
<name>W4FKW8_APHAT</name>
<gene>
    <name evidence="2" type="ORF">H257_16372</name>
</gene>
<organism evidence="2">
    <name type="scientific">Aphanomyces astaci</name>
    <name type="common">Crayfish plague agent</name>
    <dbReference type="NCBI Taxonomy" id="112090"/>
    <lineage>
        <taxon>Eukaryota</taxon>
        <taxon>Sar</taxon>
        <taxon>Stramenopiles</taxon>
        <taxon>Oomycota</taxon>
        <taxon>Saprolegniomycetes</taxon>
        <taxon>Saprolegniales</taxon>
        <taxon>Verrucalvaceae</taxon>
        <taxon>Aphanomyces</taxon>
    </lineage>
</organism>
<feature type="region of interest" description="Disordered" evidence="1">
    <location>
        <begin position="1"/>
        <end position="77"/>
    </location>
</feature>
<dbReference type="EMBL" id="KI913197">
    <property type="protein sequence ID" value="ETV67526.1"/>
    <property type="molecule type" value="Genomic_DNA"/>
</dbReference>
<evidence type="ECO:0000313" key="2">
    <source>
        <dbReference type="EMBL" id="ETV67526.1"/>
    </source>
</evidence>
<reference evidence="2" key="1">
    <citation type="submission" date="2013-12" db="EMBL/GenBank/DDBJ databases">
        <title>The Genome Sequence of Aphanomyces astaci APO3.</title>
        <authorList>
            <consortium name="The Broad Institute Genomics Platform"/>
            <person name="Russ C."/>
            <person name="Tyler B."/>
            <person name="van West P."/>
            <person name="Dieguez-Uribeondo J."/>
            <person name="Young S.K."/>
            <person name="Zeng Q."/>
            <person name="Gargeya S."/>
            <person name="Fitzgerald M."/>
            <person name="Abouelleil A."/>
            <person name="Alvarado L."/>
            <person name="Chapman S.B."/>
            <person name="Gainer-Dewar J."/>
            <person name="Goldberg J."/>
            <person name="Griggs A."/>
            <person name="Gujja S."/>
            <person name="Hansen M."/>
            <person name="Howarth C."/>
            <person name="Imamovic A."/>
            <person name="Ireland A."/>
            <person name="Larimer J."/>
            <person name="McCowan C."/>
            <person name="Murphy C."/>
            <person name="Pearson M."/>
            <person name="Poon T.W."/>
            <person name="Priest M."/>
            <person name="Roberts A."/>
            <person name="Saif S."/>
            <person name="Shea T."/>
            <person name="Sykes S."/>
            <person name="Wortman J."/>
            <person name="Nusbaum C."/>
            <person name="Birren B."/>
        </authorList>
    </citation>
    <scope>NUCLEOTIDE SEQUENCE [LARGE SCALE GENOMIC DNA]</scope>
    <source>
        <strain evidence="2">APO3</strain>
    </source>
</reference>